<protein>
    <recommendedName>
        <fullName evidence="1">DUF6927 domain-containing protein</fullName>
    </recommendedName>
</protein>
<feature type="domain" description="DUF6927" evidence="1">
    <location>
        <begin position="110"/>
        <end position="157"/>
    </location>
</feature>
<name>A0ABR9RLW6_9FIRM</name>
<proteinExistence type="predicted"/>
<organism evidence="2 3">
    <name type="scientific">Claveliimonas monacensis</name>
    <dbReference type="NCBI Taxonomy" id="2779351"/>
    <lineage>
        <taxon>Bacteria</taxon>
        <taxon>Bacillati</taxon>
        <taxon>Bacillota</taxon>
        <taxon>Clostridia</taxon>
        <taxon>Lachnospirales</taxon>
        <taxon>Lachnospiraceae</taxon>
        <taxon>Claveliimonas</taxon>
    </lineage>
</organism>
<comment type="caution">
    <text evidence="2">The sequence shown here is derived from an EMBL/GenBank/DDBJ whole genome shotgun (WGS) entry which is preliminary data.</text>
</comment>
<accession>A0ABR9RLW6</accession>
<dbReference type="InterPro" id="IPR053845">
    <property type="entry name" value="DUF6927"/>
</dbReference>
<keyword evidence="3" id="KW-1185">Reference proteome</keyword>
<evidence type="ECO:0000313" key="2">
    <source>
        <dbReference type="EMBL" id="MBE5063983.1"/>
    </source>
</evidence>
<reference evidence="2 3" key="1">
    <citation type="submission" date="2020-10" db="EMBL/GenBank/DDBJ databases">
        <title>ChiBAC.</title>
        <authorList>
            <person name="Zenner C."/>
            <person name="Hitch T.C.A."/>
            <person name="Clavel T."/>
        </authorList>
    </citation>
    <scope>NUCLEOTIDE SEQUENCE [LARGE SCALE GENOMIC DNA]</scope>
    <source>
        <strain evidence="2 3">DSM 108991</strain>
    </source>
</reference>
<evidence type="ECO:0000313" key="3">
    <source>
        <dbReference type="Proteomes" id="UP000758652"/>
    </source>
</evidence>
<gene>
    <name evidence="2" type="ORF">INF30_12035</name>
</gene>
<sequence length="204" mass="23595">MGWISYHVNTYTKNGKQVFDRKKECDAELTRGMEKDSKILKSAMVGSTYYAAVQSMKPDGSCQVWAAIFRTCFDSNSEENFSYKPMDETVGPGIQYCKCPISILELLTETSNKYALDWRNSCRKYHEALKTRAKLRKYPIGSKITFINQQKFMDDIVRVGERVCLVKCPGINGRPAYWSNGAYRWRVRFIPGDYELIEKRGEDK</sequence>
<dbReference type="RefSeq" id="WP_226395390.1">
    <property type="nucleotide sequence ID" value="NZ_JADCKL010000012.1"/>
</dbReference>
<dbReference type="Pfam" id="PF21992">
    <property type="entry name" value="DUF6927"/>
    <property type="match status" value="1"/>
</dbReference>
<dbReference type="EMBL" id="JADCKL010000012">
    <property type="protein sequence ID" value="MBE5063983.1"/>
    <property type="molecule type" value="Genomic_DNA"/>
</dbReference>
<dbReference type="Proteomes" id="UP000758652">
    <property type="component" value="Unassembled WGS sequence"/>
</dbReference>
<evidence type="ECO:0000259" key="1">
    <source>
        <dbReference type="Pfam" id="PF21992"/>
    </source>
</evidence>